<comment type="caution">
    <text evidence="3">The sequence shown here is derived from an EMBL/GenBank/DDBJ whole genome shotgun (WGS) entry which is preliminary data.</text>
</comment>
<accession>A0ABU1J6T1</accession>
<proteinExistence type="predicted"/>
<name>A0ABU1J6T1_9MICC</name>
<reference evidence="3 4" key="1">
    <citation type="submission" date="2023-07" db="EMBL/GenBank/DDBJ databases">
        <title>Sequencing the genomes of 1000 actinobacteria strains.</title>
        <authorList>
            <person name="Klenk H.-P."/>
        </authorList>
    </citation>
    <scope>NUCLEOTIDE SEQUENCE [LARGE SCALE GENOMIC DNA]</scope>
    <source>
        <strain evidence="3 4">DSM 14555</strain>
    </source>
</reference>
<dbReference type="Proteomes" id="UP001185069">
    <property type="component" value="Unassembled WGS sequence"/>
</dbReference>
<sequence length="235" mass="25887">MIGQVDEALRQLVKTEALAGGEIEVVFDAPTKDWSSRRNSPTINLFLYDIREDVRRRERGWTEDRAPDGTVISRRPAPRYYKLSYLATAWTQRTEDEHRLLDSLLRGFLKFEALPEELVVGELAEPRLPVPLSIGVPPPDDRPSPDVWSALGGELKPSLEIVVLAPIMTGVVYPIAAPVTEGVILDVADTRSGGHDRGRRRGPLTGGIRLRMPAEPATAGGADEERAAKGPGKRR</sequence>
<dbReference type="RefSeq" id="WP_309795588.1">
    <property type="nucleotide sequence ID" value="NZ_BAAAHY010000006.1"/>
</dbReference>
<organism evidence="3 4">
    <name type="scientific">Arthrobacter russicus</name>
    <dbReference type="NCBI Taxonomy" id="172040"/>
    <lineage>
        <taxon>Bacteria</taxon>
        <taxon>Bacillati</taxon>
        <taxon>Actinomycetota</taxon>
        <taxon>Actinomycetes</taxon>
        <taxon>Micrococcales</taxon>
        <taxon>Micrococcaceae</taxon>
        <taxon>Arthrobacter</taxon>
    </lineage>
</organism>
<feature type="region of interest" description="Disordered" evidence="1">
    <location>
        <begin position="190"/>
        <end position="235"/>
    </location>
</feature>
<evidence type="ECO:0000313" key="4">
    <source>
        <dbReference type="Proteomes" id="UP001185069"/>
    </source>
</evidence>
<gene>
    <name evidence="3" type="ORF">JOE69_000371</name>
</gene>
<dbReference type="Pfam" id="PF14065">
    <property type="entry name" value="Pvc16_N"/>
    <property type="match status" value="1"/>
</dbReference>
<dbReference type="EMBL" id="JAVDQF010000001">
    <property type="protein sequence ID" value="MDR6268133.1"/>
    <property type="molecule type" value="Genomic_DNA"/>
</dbReference>
<keyword evidence="4" id="KW-1185">Reference proteome</keyword>
<dbReference type="InterPro" id="IPR025351">
    <property type="entry name" value="Pvc16_N"/>
</dbReference>
<evidence type="ECO:0000313" key="3">
    <source>
        <dbReference type="EMBL" id="MDR6268133.1"/>
    </source>
</evidence>
<evidence type="ECO:0000256" key="1">
    <source>
        <dbReference type="SAM" id="MobiDB-lite"/>
    </source>
</evidence>
<feature type="domain" description="Pvc16 N-terminal" evidence="2">
    <location>
        <begin position="4"/>
        <end position="179"/>
    </location>
</feature>
<protein>
    <recommendedName>
        <fullName evidence="2">Pvc16 N-terminal domain-containing protein</fullName>
    </recommendedName>
</protein>
<evidence type="ECO:0000259" key="2">
    <source>
        <dbReference type="Pfam" id="PF14065"/>
    </source>
</evidence>